<dbReference type="EMBL" id="JANBQB010000533">
    <property type="protein sequence ID" value="KAJ1975385.1"/>
    <property type="molecule type" value="Genomic_DNA"/>
</dbReference>
<dbReference type="Pfam" id="PF17667">
    <property type="entry name" value="Pkinase_fungal"/>
    <property type="match status" value="1"/>
</dbReference>
<sequence length="226" mass="25925">MSIRSSLFGRRTMWFFASAEPKSPPTVFIKDAWPVAFPDSTDDNPRNEIVLLRRIHGWLSVLDPGVPYPKLKMGGTVRQRNHGQWEEDTATVAYGSIEAALPLRDLESPTRVHRVHWRMVMTPIADRLNTLNNFYELIVVLADAMACHEELYWGYRIFHRDISTSNVMVVREDDDHDDPDITANSGDFYDPLKARAKYEKDITRKCYEVLQDISLEARAALVSLSS</sequence>
<reference evidence="2" key="1">
    <citation type="submission" date="2022-07" db="EMBL/GenBank/DDBJ databases">
        <title>Phylogenomic reconstructions and comparative analyses of Kickxellomycotina fungi.</title>
        <authorList>
            <person name="Reynolds N.K."/>
            <person name="Stajich J.E."/>
            <person name="Barry K."/>
            <person name="Grigoriev I.V."/>
            <person name="Crous P."/>
            <person name="Smith M.E."/>
        </authorList>
    </citation>
    <scope>NUCLEOTIDE SEQUENCE</scope>
    <source>
        <strain evidence="2">RSA 567</strain>
    </source>
</reference>
<evidence type="ECO:0000313" key="2">
    <source>
        <dbReference type="EMBL" id="KAJ1975385.1"/>
    </source>
</evidence>
<dbReference type="InterPro" id="IPR008266">
    <property type="entry name" value="Tyr_kinase_AS"/>
</dbReference>
<protein>
    <recommendedName>
        <fullName evidence="1">Fungal-type protein kinase domain-containing protein</fullName>
    </recommendedName>
</protein>
<keyword evidence="3" id="KW-1185">Reference proteome</keyword>
<name>A0A9W8AZ11_9FUNG</name>
<accession>A0A9W8AZ11</accession>
<dbReference type="OrthoDB" id="5584477at2759"/>
<dbReference type="InterPro" id="IPR040976">
    <property type="entry name" value="Pkinase_fungal"/>
</dbReference>
<evidence type="ECO:0000259" key="1">
    <source>
        <dbReference type="Pfam" id="PF17667"/>
    </source>
</evidence>
<feature type="domain" description="Fungal-type protein kinase" evidence="1">
    <location>
        <begin position="101"/>
        <end position="177"/>
    </location>
</feature>
<dbReference type="Proteomes" id="UP001151582">
    <property type="component" value="Unassembled WGS sequence"/>
</dbReference>
<comment type="caution">
    <text evidence="2">The sequence shown here is derived from an EMBL/GenBank/DDBJ whole genome shotgun (WGS) entry which is preliminary data.</text>
</comment>
<dbReference type="PROSITE" id="PS00109">
    <property type="entry name" value="PROTEIN_KINASE_TYR"/>
    <property type="match status" value="1"/>
</dbReference>
<proteinExistence type="predicted"/>
<organism evidence="2 3">
    <name type="scientific">Dimargaris verticillata</name>
    <dbReference type="NCBI Taxonomy" id="2761393"/>
    <lineage>
        <taxon>Eukaryota</taxon>
        <taxon>Fungi</taxon>
        <taxon>Fungi incertae sedis</taxon>
        <taxon>Zoopagomycota</taxon>
        <taxon>Kickxellomycotina</taxon>
        <taxon>Dimargaritomycetes</taxon>
        <taxon>Dimargaritales</taxon>
        <taxon>Dimargaritaceae</taxon>
        <taxon>Dimargaris</taxon>
    </lineage>
</organism>
<dbReference type="AlphaFoldDB" id="A0A9W8AZ11"/>
<evidence type="ECO:0000313" key="3">
    <source>
        <dbReference type="Proteomes" id="UP001151582"/>
    </source>
</evidence>
<dbReference type="GO" id="GO:0004672">
    <property type="term" value="F:protein kinase activity"/>
    <property type="evidence" value="ECO:0007669"/>
    <property type="project" value="InterPro"/>
</dbReference>
<gene>
    <name evidence="2" type="ORF">H4R34_004351</name>
</gene>